<protein>
    <submittedName>
        <fullName evidence="1">DUF370 domain-containing protein</fullName>
    </submittedName>
</protein>
<comment type="caution">
    <text evidence="1">The sequence shown here is derived from an EMBL/GenBank/DDBJ whole genome shotgun (WGS) entry which is preliminary data.</text>
</comment>
<accession>A0A498D2G2</accession>
<proteinExistence type="predicted"/>
<keyword evidence="2" id="KW-1185">Reference proteome</keyword>
<dbReference type="EMBL" id="RCHT01000004">
    <property type="protein sequence ID" value="RLL13112.1"/>
    <property type="molecule type" value="Genomic_DNA"/>
</dbReference>
<dbReference type="Proteomes" id="UP000276301">
    <property type="component" value="Unassembled WGS sequence"/>
</dbReference>
<reference evidence="1 2" key="1">
    <citation type="submission" date="2018-10" db="EMBL/GenBank/DDBJ databases">
        <title>Anaerotruncus faecis sp. nov., isolated from human feces.</title>
        <authorList>
            <person name="Wang Y.-J."/>
        </authorList>
    </citation>
    <scope>NUCLEOTIDE SEQUENCE [LARGE SCALE GENOMIC DNA]</scope>
    <source>
        <strain evidence="1 2">22A2-44</strain>
    </source>
</reference>
<dbReference type="Pfam" id="PF04025">
    <property type="entry name" value="RemA-like"/>
    <property type="match status" value="1"/>
</dbReference>
<sequence>MYLHLGQDTVVRTDEIIGIFDLENTSISKITKEFLAKSEKGGLVVNVSYELPKSFVICGRGRRNPKVYITQISSATLKKRAGFVDGLANIEHG</sequence>
<name>A0A498D2G2_9FIRM</name>
<dbReference type="RefSeq" id="WP_121586260.1">
    <property type="nucleotide sequence ID" value="NZ_DBGFRH010000038.1"/>
</dbReference>
<dbReference type="InterPro" id="IPR007169">
    <property type="entry name" value="RemA-like"/>
</dbReference>
<dbReference type="AlphaFoldDB" id="A0A498D2G2"/>
<organism evidence="1 2">
    <name type="scientific">Anaerotruncus massiliensis</name>
    <name type="common">ex Liu et al. 2021</name>
    <dbReference type="NCBI Taxonomy" id="2321404"/>
    <lineage>
        <taxon>Bacteria</taxon>
        <taxon>Bacillati</taxon>
        <taxon>Bacillota</taxon>
        <taxon>Clostridia</taxon>
        <taxon>Eubacteriales</taxon>
        <taxon>Oscillospiraceae</taxon>
        <taxon>Anaerotruncus</taxon>
    </lineage>
</organism>
<gene>
    <name evidence="1" type="ORF">D4A47_03990</name>
</gene>
<evidence type="ECO:0000313" key="2">
    <source>
        <dbReference type="Proteomes" id="UP000276301"/>
    </source>
</evidence>
<evidence type="ECO:0000313" key="1">
    <source>
        <dbReference type="EMBL" id="RLL13112.1"/>
    </source>
</evidence>
<dbReference type="NCBIfam" id="NF046065">
    <property type="entry name" value="MtxRegRemB"/>
    <property type="match status" value="1"/>
</dbReference>